<evidence type="ECO:0000259" key="1">
    <source>
        <dbReference type="Pfam" id="PF12486"/>
    </source>
</evidence>
<dbReference type="InterPro" id="IPR021069">
    <property type="entry name" value="ImpA_C"/>
</dbReference>
<proteinExistence type="predicted"/>
<dbReference type="EMBL" id="QKPI01000074">
    <property type="protein sequence ID" value="RWT74059.1"/>
    <property type="molecule type" value="Genomic_DNA"/>
</dbReference>
<dbReference type="PANTHER" id="PTHR35566:SF1">
    <property type="entry name" value="TYPE VI SECRETION SYSTEM BASEPLATE COMPONENT TSSK1"/>
    <property type="match status" value="1"/>
</dbReference>
<feature type="domain" description="ImpA C-terminal" evidence="1">
    <location>
        <begin position="505"/>
        <end position="619"/>
    </location>
</feature>
<dbReference type="AlphaFoldDB" id="A0AB37VC81"/>
<dbReference type="NCBIfam" id="TIGR03353">
    <property type="entry name" value="VI_chp_4"/>
    <property type="match status" value="1"/>
</dbReference>
<protein>
    <submittedName>
        <fullName evidence="2">Type VI secretion system baseplate subunit TssK</fullName>
    </submittedName>
</protein>
<dbReference type="InterPro" id="IPR010263">
    <property type="entry name" value="T6SS_TssK"/>
</dbReference>
<comment type="caution">
    <text evidence="2">The sequence shown here is derived from an EMBL/GenBank/DDBJ whole genome shotgun (WGS) entry which is preliminary data.</text>
</comment>
<reference evidence="2 3" key="1">
    <citation type="submission" date="2018-06" db="EMBL/GenBank/DDBJ databases">
        <title>Carbapenemase-producing Enterobacteriaceae present in wastewater treatment plant effluent and nearby surface waters in the US.</title>
        <authorList>
            <person name="Mathys D.A."/>
            <person name="Mollenkopf D.F."/>
            <person name="Feicht S.M."/>
            <person name="Adams R.J."/>
            <person name="Albers A.L."/>
            <person name="Grooters S.V."/>
            <person name="Stuever D.M."/>
            <person name="Daniels J.B."/>
            <person name="Wittum T.E."/>
        </authorList>
    </citation>
    <scope>NUCLEOTIDE SEQUENCE [LARGE SCALE GENOMIC DNA]</scope>
    <source>
        <strain evidence="2 3">GEO_23_Down_A</strain>
    </source>
</reference>
<dbReference type="Proteomes" id="UP000289016">
    <property type="component" value="Unassembled WGS sequence"/>
</dbReference>
<organism evidence="2 3">
    <name type="scientific">Enterobacter cloacae</name>
    <dbReference type="NCBI Taxonomy" id="550"/>
    <lineage>
        <taxon>Bacteria</taxon>
        <taxon>Pseudomonadati</taxon>
        <taxon>Pseudomonadota</taxon>
        <taxon>Gammaproteobacteria</taxon>
        <taxon>Enterobacterales</taxon>
        <taxon>Enterobacteriaceae</taxon>
        <taxon>Enterobacter</taxon>
        <taxon>Enterobacter cloacae complex</taxon>
    </lineage>
</organism>
<evidence type="ECO:0000313" key="3">
    <source>
        <dbReference type="Proteomes" id="UP000289016"/>
    </source>
</evidence>
<evidence type="ECO:0000313" key="2">
    <source>
        <dbReference type="EMBL" id="RWT74059.1"/>
    </source>
</evidence>
<name>A0AB37VC81_ENTCL</name>
<dbReference type="Pfam" id="PF12486">
    <property type="entry name" value="VasL"/>
    <property type="match status" value="1"/>
</dbReference>
<sequence length="649" mass="71808">MKIYRPLWEDGAVLAPQQFQQQARWNAYIADTVAGMGISHHWGVVAAEFDDAALALSRLNATRLVVRFQDGTIVDTELADNLPPVCDLSAANSSEAVDVVVALPLLSANGGNLDNGQDSERPRRWKAERVVVQELAGHESGELAVLRHAITLRLSTQENSAYLTCPVARLVPNVQGLWSRDPSFIPPMLSVAASPVLVTELGDLLVRLQARRKRLMAMRRESNERLADFAVADVSLFWLLNALNSTEPVLTELLQTPGRHPELIYRELTRLAGSLLTFSLEHDAGDIPVYRHDAPERVFPPLLTLLDKLLEASLPSRVISIQLEHVDQIWKGPLHDARLREGADFYLSVRASMPNHELQTKFPLLCNPASLLQQICSALSRLENGALHEKTSRGTALPEEAVRPASQLVYVIHKEPEVRVRVAEMPTVKAKRWLVFVAGMATSLVLGAATAFGWQVLHQPDDATNTLAASVAPLPEPMTAPQIDAFRKTDNSRTESAIWLERITNQVNGVMNQSPGWRLRYAQGLVTQAKSLWPDDPATRELVKRWEQYQMARTLPASKLQGWNEGMTQLQALSAKLDALDHQKGKYLTGSELKTMVWQITRSFASAVPAEEQLRLLVSAPGEGNTPGVSIEEASRHLDSLSFILLTAQ</sequence>
<accession>A0AB37VC81</accession>
<gene>
    <name evidence="2" type="primary">tssK</name>
    <name evidence="2" type="ORF">DN595_22415</name>
</gene>
<dbReference type="Pfam" id="PF05936">
    <property type="entry name" value="T6SS_VasE"/>
    <property type="match status" value="1"/>
</dbReference>
<dbReference type="PANTHER" id="PTHR35566">
    <property type="entry name" value="BLR3599 PROTEIN"/>
    <property type="match status" value="1"/>
</dbReference>